<dbReference type="PANTHER" id="PTHR43616">
    <property type="entry name" value="GLYCEROL DEHYDROGENASE"/>
    <property type="match status" value="1"/>
</dbReference>
<evidence type="ECO:0000256" key="10">
    <source>
        <dbReference type="ARBA" id="ARBA00023264"/>
    </source>
</evidence>
<dbReference type="InterPro" id="IPR032837">
    <property type="entry name" value="G1PDH"/>
</dbReference>
<dbReference type="Pfam" id="PF13685">
    <property type="entry name" value="Fe-ADH_2"/>
    <property type="match status" value="1"/>
</dbReference>
<dbReference type="PIRSF" id="PIRSF000112">
    <property type="entry name" value="Glycerol_dehydrogenase"/>
    <property type="match status" value="1"/>
</dbReference>
<dbReference type="SUPFAM" id="SSF56796">
    <property type="entry name" value="Dehydroquinate synthase-like"/>
    <property type="match status" value="1"/>
</dbReference>
<dbReference type="InterPro" id="IPR016205">
    <property type="entry name" value="Glycerol_DH"/>
</dbReference>
<dbReference type="AlphaFoldDB" id="A0AAV9IBD6"/>
<name>A0AAV9IBD6_9RHOD</name>
<organism evidence="11 12">
    <name type="scientific">Galdieria yellowstonensis</name>
    <dbReference type="NCBI Taxonomy" id="3028027"/>
    <lineage>
        <taxon>Eukaryota</taxon>
        <taxon>Rhodophyta</taxon>
        <taxon>Bangiophyceae</taxon>
        <taxon>Galdieriales</taxon>
        <taxon>Galdieriaceae</taxon>
        <taxon>Galdieria</taxon>
    </lineage>
</organism>
<evidence type="ECO:0000256" key="5">
    <source>
        <dbReference type="ARBA" id="ARBA00022857"/>
    </source>
</evidence>
<evidence type="ECO:0000256" key="2">
    <source>
        <dbReference type="ARBA" id="ARBA00022490"/>
    </source>
</evidence>
<dbReference type="Gene3D" id="3.40.50.1970">
    <property type="match status" value="1"/>
</dbReference>
<keyword evidence="5" id="KW-0521">NADP</keyword>
<dbReference type="EMBL" id="JANCYU010000025">
    <property type="protein sequence ID" value="KAK4524709.1"/>
    <property type="molecule type" value="Genomic_DNA"/>
</dbReference>
<dbReference type="InterPro" id="IPR018211">
    <property type="entry name" value="ADH_Fe_CS"/>
</dbReference>
<evidence type="ECO:0000313" key="11">
    <source>
        <dbReference type="EMBL" id="KAK4524709.1"/>
    </source>
</evidence>
<evidence type="ECO:0008006" key="13">
    <source>
        <dbReference type="Google" id="ProtNLM"/>
    </source>
</evidence>
<dbReference type="PROSITE" id="PS00913">
    <property type="entry name" value="ADH_IRON_1"/>
    <property type="match status" value="1"/>
</dbReference>
<keyword evidence="2" id="KW-0963">Cytoplasm</keyword>
<dbReference type="Gene3D" id="1.20.1090.10">
    <property type="entry name" value="Dehydroquinate synthase-like - alpha domain"/>
    <property type="match status" value="1"/>
</dbReference>
<keyword evidence="12" id="KW-1185">Reference proteome</keyword>
<dbReference type="NCBIfam" id="NF006941">
    <property type="entry name" value="PRK09423.1"/>
    <property type="match status" value="1"/>
</dbReference>
<evidence type="ECO:0000256" key="8">
    <source>
        <dbReference type="ARBA" id="ARBA00023098"/>
    </source>
</evidence>
<evidence type="ECO:0000256" key="6">
    <source>
        <dbReference type="ARBA" id="ARBA00023002"/>
    </source>
</evidence>
<keyword evidence="9" id="KW-0594">Phospholipid biosynthesis</keyword>
<protein>
    <recommendedName>
        <fullName evidence="13">Glycerol dehydrogenase</fullName>
    </recommendedName>
</protein>
<evidence type="ECO:0000256" key="1">
    <source>
        <dbReference type="ARBA" id="ARBA00007358"/>
    </source>
</evidence>
<comment type="similarity">
    <text evidence="1">Belongs to the iron-containing alcohol dehydrogenase family.</text>
</comment>
<dbReference type="GO" id="GO:0046872">
    <property type="term" value="F:metal ion binding"/>
    <property type="evidence" value="ECO:0007669"/>
    <property type="project" value="UniProtKB-KW"/>
</dbReference>
<dbReference type="GO" id="GO:0016614">
    <property type="term" value="F:oxidoreductase activity, acting on CH-OH group of donors"/>
    <property type="evidence" value="ECO:0007669"/>
    <property type="project" value="InterPro"/>
</dbReference>
<dbReference type="Proteomes" id="UP001300502">
    <property type="component" value="Unassembled WGS sequence"/>
</dbReference>
<keyword evidence="6" id="KW-0560">Oxidoreductase</keyword>
<comment type="caution">
    <text evidence="11">The sequence shown here is derived from an EMBL/GenBank/DDBJ whole genome shotgun (WGS) entry which is preliminary data.</text>
</comment>
<dbReference type="PANTHER" id="PTHR43616:SF5">
    <property type="entry name" value="GLYCEROL DEHYDROGENASE 1"/>
    <property type="match status" value="1"/>
</dbReference>
<evidence type="ECO:0000256" key="9">
    <source>
        <dbReference type="ARBA" id="ARBA00023209"/>
    </source>
</evidence>
<sequence length="392" mass="42299">MSRFPPELFFSPHKTFGPLGYKIFSSPHKYAQGKGIIQYLGLFLKPLQGDIAVVVCSPSRKNTIGSLIEDSLLKHGAAKQVVFLDFGGECSWEQLENVNKQLEGKVKGKPAFVVAVGGGKAVDLVRALAHQLGVQLAVVPTLASNDAPCAACSVFYKPDGKFDEYVYYPTDPYCVIVDSEVIAKAPKRYLVSGMGDAMSTYYEADACMRAPHGINPVGGRPTDAAVALAKLCRDLLFDYGVQAVKDMEKGEVTEAIEKVIEANTLLSGLGFESGGLAAAHAIHNGLTAHEGSHHYIHGEKVAFSTIVQLCMEQKVEEAKKVAKFFVEVGLPVCLLDLGIQPTDMKGIELVSERSCASGESIHNMPFKVTPHMVRENILLADKIGTSVKSNNQ</sequence>
<keyword evidence="7" id="KW-0520">NAD</keyword>
<keyword evidence="3" id="KW-0444">Lipid biosynthesis</keyword>
<keyword evidence="4" id="KW-0479">Metal-binding</keyword>
<dbReference type="PROSITE" id="PS00060">
    <property type="entry name" value="ADH_IRON_2"/>
    <property type="match status" value="1"/>
</dbReference>
<dbReference type="CDD" id="cd08170">
    <property type="entry name" value="GlyDH"/>
    <property type="match status" value="1"/>
</dbReference>
<proteinExistence type="inferred from homology"/>
<keyword evidence="10" id="KW-1208">Phospholipid metabolism</keyword>
<reference evidence="11 12" key="1">
    <citation type="submission" date="2022-07" db="EMBL/GenBank/DDBJ databases">
        <title>Genome-wide signatures of adaptation to extreme environments.</title>
        <authorList>
            <person name="Cho C.H."/>
            <person name="Yoon H.S."/>
        </authorList>
    </citation>
    <scope>NUCLEOTIDE SEQUENCE [LARGE SCALE GENOMIC DNA]</scope>
    <source>
        <strain evidence="11 12">108.79 E11</strain>
    </source>
</reference>
<evidence type="ECO:0000256" key="7">
    <source>
        <dbReference type="ARBA" id="ARBA00023027"/>
    </source>
</evidence>
<evidence type="ECO:0000256" key="4">
    <source>
        <dbReference type="ARBA" id="ARBA00022723"/>
    </source>
</evidence>
<keyword evidence="8" id="KW-0443">Lipid metabolism</keyword>
<gene>
    <name evidence="11" type="ORF">GAYE_SCF05G2612</name>
</gene>
<evidence type="ECO:0000313" key="12">
    <source>
        <dbReference type="Proteomes" id="UP001300502"/>
    </source>
</evidence>
<dbReference type="GO" id="GO:0008654">
    <property type="term" value="P:phospholipid biosynthetic process"/>
    <property type="evidence" value="ECO:0007669"/>
    <property type="project" value="UniProtKB-KW"/>
</dbReference>
<accession>A0AAV9IBD6</accession>
<evidence type="ECO:0000256" key="3">
    <source>
        <dbReference type="ARBA" id="ARBA00022516"/>
    </source>
</evidence>